<dbReference type="AlphaFoldDB" id="A0A7S7NVN6"/>
<feature type="domain" description="MacB-like periplasmic core" evidence="9">
    <location>
        <begin position="99"/>
        <end position="294"/>
    </location>
</feature>
<keyword evidence="2" id="KW-1003">Cell membrane</keyword>
<feature type="transmembrane region" description="Helical" evidence="7">
    <location>
        <begin position="793"/>
        <end position="819"/>
    </location>
</feature>
<feature type="transmembrane region" description="Helical" evidence="7">
    <location>
        <begin position="748"/>
        <end position="773"/>
    </location>
</feature>
<keyword evidence="4 7" id="KW-1133">Transmembrane helix</keyword>
<name>A0A7S7NVN6_PALFE</name>
<dbReference type="InterPro" id="IPR003838">
    <property type="entry name" value="ABC3_permease_C"/>
</dbReference>
<dbReference type="NCBIfam" id="NF038403">
    <property type="entry name" value="perm_prefix_1"/>
    <property type="match status" value="1"/>
</dbReference>
<feature type="transmembrane region" description="Helical" evidence="7">
    <location>
        <begin position="394"/>
        <end position="416"/>
    </location>
</feature>
<feature type="transmembrane region" description="Helical" evidence="7">
    <location>
        <begin position="480"/>
        <end position="505"/>
    </location>
</feature>
<dbReference type="PANTHER" id="PTHR30572">
    <property type="entry name" value="MEMBRANE COMPONENT OF TRANSPORTER-RELATED"/>
    <property type="match status" value="1"/>
</dbReference>
<dbReference type="Pfam" id="PF12704">
    <property type="entry name" value="MacB_PCD"/>
    <property type="match status" value="2"/>
</dbReference>
<proteinExistence type="inferred from homology"/>
<feature type="transmembrane region" description="Helical" evidence="7">
    <location>
        <begin position="839"/>
        <end position="862"/>
    </location>
</feature>
<dbReference type="InterPro" id="IPR025857">
    <property type="entry name" value="MacB_PCD"/>
</dbReference>
<gene>
    <name evidence="10" type="ORF">IRI77_12075</name>
</gene>
<evidence type="ECO:0000256" key="2">
    <source>
        <dbReference type="ARBA" id="ARBA00022475"/>
    </source>
</evidence>
<feature type="domain" description="ABC3 transporter permease C-terminal" evidence="8">
    <location>
        <begin position="753"/>
        <end position="866"/>
    </location>
</feature>
<dbReference type="Proteomes" id="UP000593892">
    <property type="component" value="Chromosome"/>
</dbReference>
<dbReference type="RefSeq" id="WP_194452309.1">
    <property type="nucleotide sequence ID" value="NZ_CP063849.1"/>
</dbReference>
<evidence type="ECO:0000256" key="7">
    <source>
        <dbReference type="SAM" id="Phobius"/>
    </source>
</evidence>
<evidence type="ECO:0000256" key="1">
    <source>
        <dbReference type="ARBA" id="ARBA00004651"/>
    </source>
</evidence>
<evidence type="ECO:0000256" key="6">
    <source>
        <dbReference type="ARBA" id="ARBA00038076"/>
    </source>
</evidence>
<feature type="transmembrane region" description="Helical" evidence="7">
    <location>
        <begin position="436"/>
        <end position="459"/>
    </location>
</feature>
<feature type="domain" description="MacB-like periplasmic core" evidence="9">
    <location>
        <begin position="534"/>
        <end position="691"/>
    </location>
</feature>
<dbReference type="EMBL" id="CP063849">
    <property type="protein sequence ID" value="QOY90649.1"/>
    <property type="molecule type" value="Genomic_DNA"/>
</dbReference>
<dbReference type="PANTHER" id="PTHR30572:SF4">
    <property type="entry name" value="ABC TRANSPORTER PERMEASE YTRF"/>
    <property type="match status" value="1"/>
</dbReference>
<dbReference type="GO" id="GO:0005886">
    <property type="term" value="C:plasma membrane"/>
    <property type="evidence" value="ECO:0007669"/>
    <property type="project" value="UniProtKB-SubCell"/>
</dbReference>
<organism evidence="10 11">
    <name type="scientific">Paludibaculum fermentans</name>
    <dbReference type="NCBI Taxonomy" id="1473598"/>
    <lineage>
        <taxon>Bacteria</taxon>
        <taxon>Pseudomonadati</taxon>
        <taxon>Acidobacteriota</taxon>
        <taxon>Terriglobia</taxon>
        <taxon>Bryobacterales</taxon>
        <taxon>Bryobacteraceae</taxon>
        <taxon>Paludibaculum</taxon>
    </lineage>
</organism>
<evidence type="ECO:0000256" key="3">
    <source>
        <dbReference type="ARBA" id="ARBA00022692"/>
    </source>
</evidence>
<feature type="domain" description="ABC3 transporter permease C-terminal" evidence="8">
    <location>
        <begin position="344"/>
        <end position="462"/>
    </location>
</feature>
<dbReference type="GO" id="GO:0022857">
    <property type="term" value="F:transmembrane transporter activity"/>
    <property type="evidence" value="ECO:0007669"/>
    <property type="project" value="TreeGrafter"/>
</dbReference>
<evidence type="ECO:0000313" key="10">
    <source>
        <dbReference type="EMBL" id="QOY90649.1"/>
    </source>
</evidence>
<keyword evidence="11" id="KW-1185">Reference proteome</keyword>
<dbReference type="NCBIfam" id="TIGR03434">
    <property type="entry name" value="ADOP"/>
    <property type="match status" value="1"/>
</dbReference>
<dbReference type="Pfam" id="PF02687">
    <property type="entry name" value="FtsX"/>
    <property type="match status" value="2"/>
</dbReference>
<evidence type="ECO:0000256" key="4">
    <source>
        <dbReference type="ARBA" id="ARBA00022989"/>
    </source>
</evidence>
<comment type="subcellular location">
    <subcellularLocation>
        <location evidence="1">Cell membrane</location>
        <topology evidence="1">Multi-pass membrane protein</topology>
    </subcellularLocation>
</comment>
<dbReference type="KEGG" id="pfer:IRI77_12075"/>
<comment type="similarity">
    <text evidence="6">Belongs to the ABC-4 integral membrane protein family.</text>
</comment>
<dbReference type="InterPro" id="IPR050250">
    <property type="entry name" value="Macrolide_Exporter_MacB"/>
</dbReference>
<dbReference type="InterPro" id="IPR017800">
    <property type="entry name" value="ADOP"/>
</dbReference>
<feature type="transmembrane region" description="Helical" evidence="7">
    <location>
        <begin position="335"/>
        <end position="363"/>
    </location>
</feature>
<dbReference type="InterPro" id="IPR047928">
    <property type="entry name" value="Perm_prefix_1"/>
</dbReference>
<evidence type="ECO:0000313" key="11">
    <source>
        <dbReference type="Proteomes" id="UP000593892"/>
    </source>
</evidence>
<accession>A0A7S7NVN6</accession>
<evidence type="ECO:0000259" key="8">
    <source>
        <dbReference type="Pfam" id="PF02687"/>
    </source>
</evidence>
<evidence type="ECO:0000256" key="5">
    <source>
        <dbReference type="ARBA" id="ARBA00023136"/>
    </source>
</evidence>
<reference evidence="10 11" key="1">
    <citation type="submission" date="2020-10" db="EMBL/GenBank/DDBJ databases">
        <title>Complete genome sequence of Paludibaculum fermentans P105T, a facultatively anaerobic acidobacterium capable of dissimilatory Fe(III) reduction.</title>
        <authorList>
            <person name="Dedysh S.N."/>
            <person name="Beletsky A.V."/>
            <person name="Kulichevskaya I.S."/>
            <person name="Mardanov A.V."/>
            <person name="Ravin N.V."/>
        </authorList>
    </citation>
    <scope>NUCLEOTIDE SEQUENCE [LARGE SCALE GENOMIC DNA]</scope>
    <source>
        <strain evidence="10 11">P105</strain>
    </source>
</reference>
<sequence>MSWTNELSNRFRYLLRRNRFDAELEDEILFHLEARADELEAEGMTRKNALLQARREFGSQARIQEDSRSFWHFQWLEDLLSDLRYGSRALIRNKTFALAAIFSLALGTGANTSVFSFTMEFLFSEPSVADPDTLAIARIGGRSHSPFPEYRFVRDAKIFAGLAGLRESEANWRNGNDTNRIHVLQVTDNYYQVTGTPLLMGRPIQPGERNTVVISHHFWQTRLNGNPDVLGRTLVLDGQPFLVTGVLTQVHRSLIGFGFSPDLSMPVLRDSTDVKFIARLHPGMTHPDALERLRHAADELDRVYPREGNEPRSRYLSIYGVHGLDRLTGEKFMPVVAFFGLLLVVVGLVLLVACANVASLSLARSASRRQELSIRLAIGASRGRVVRQLLAESLLLAGLSTAAGVGLNLMLTSAVSGMALPLPFPIRIYITPDWHLLVYSVVVAAGCALVSGVMPALAATRADVHTGLKEDARQASGGRWNLRNILVAGQLAITVVLLATGLLFLRNLNQATSMNPGFDVNSTIWANMRLVPERYAEPGRQAIAVQHALAQLRAVPGVQAATVTRVVPLNDSSDMRAPIITDASDKEPLLYINLNNVAPDYFRTLAIPLLDGREFNDADRAGSNPVAIINDELARSLFGQGRAVGHTIGWRDPGGQTIRRFQIVGVVAASKYRSLGEEDRSALYRPYFQNAELEPSVAFLIRATRKPEGLLREIDRTLAAIDSSAAIEVKPMSSALGLAFLPSRVGAALLGTMGALGLLLASLGLYGVLVYAVNRRVREIGIRMALGASPRQVLRMVFGQSLLLVGVGSAIGLALALLATQPLTMFLVPGVHPTDVSTYVTVVGILLAVAILATAGPAVRAVRVDPTTALRYE</sequence>
<evidence type="ECO:0000259" key="9">
    <source>
        <dbReference type="Pfam" id="PF12704"/>
    </source>
</evidence>
<keyword evidence="5 7" id="KW-0472">Membrane</keyword>
<keyword evidence="3 7" id="KW-0812">Transmembrane</keyword>
<protein>
    <submittedName>
        <fullName evidence="10">ABC transporter permease</fullName>
    </submittedName>
</protein>